<dbReference type="Proteomes" id="UP000788993">
    <property type="component" value="Unassembled WGS sequence"/>
</dbReference>
<dbReference type="EMBL" id="JAEUBD010000526">
    <property type="protein sequence ID" value="KAH3674087.1"/>
    <property type="molecule type" value="Genomic_DNA"/>
</dbReference>
<accession>A0A9P8PL69</accession>
<organism evidence="1 2">
    <name type="scientific">Ogataea polymorpha</name>
    <dbReference type="NCBI Taxonomy" id="460523"/>
    <lineage>
        <taxon>Eukaryota</taxon>
        <taxon>Fungi</taxon>
        <taxon>Dikarya</taxon>
        <taxon>Ascomycota</taxon>
        <taxon>Saccharomycotina</taxon>
        <taxon>Pichiomycetes</taxon>
        <taxon>Pichiales</taxon>
        <taxon>Pichiaceae</taxon>
        <taxon>Ogataea</taxon>
    </lineage>
</organism>
<dbReference type="AlphaFoldDB" id="A0A9P8PL69"/>
<name>A0A9P8PL69_9ASCO</name>
<proteinExistence type="predicted"/>
<keyword evidence="2" id="KW-1185">Reference proteome</keyword>
<gene>
    <name evidence="1" type="ORF">OGATHE_002067</name>
</gene>
<sequence length="112" mass="12573">MLIFVERAFENDVLLNELGQMYSTTRDAGELDSKTFSATGNLMILVRNTIRSSCFRSVQGLQLAIRLNINLLWILNVWSPIVTEAPVVSVMFLSSENTRPTSWSVASFVKNS</sequence>
<reference evidence="1" key="1">
    <citation type="journal article" date="2021" name="Open Biol.">
        <title>Shared evolutionary footprints suggest mitochondrial oxidative damage underlies multiple complex I losses in fungi.</title>
        <authorList>
            <person name="Schikora-Tamarit M.A."/>
            <person name="Marcet-Houben M."/>
            <person name="Nosek J."/>
            <person name="Gabaldon T."/>
        </authorList>
    </citation>
    <scope>NUCLEOTIDE SEQUENCE</scope>
    <source>
        <strain evidence="1">NCAIM Y.01608</strain>
    </source>
</reference>
<evidence type="ECO:0000313" key="2">
    <source>
        <dbReference type="Proteomes" id="UP000788993"/>
    </source>
</evidence>
<reference evidence="1" key="2">
    <citation type="submission" date="2021-01" db="EMBL/GenBank/DDBJ databases">
        <authorList>
            <person name="Schikora-Tamarit M.A."/>
        </authorList>
    </citation>
    <scope>NUCLEOTIDE SEQUENCE</scope>
    <source>
        <strain evidence="1">NCAIM Y.01608</strain>
    </source>
</reference>
<evidence type="ECO:0000313" key="1">
    <source>
        <dbReference type="EMBL" id="KAH3674087.1"/>
    </source>
</evidence>
<comment type="caution">
    <text evidence="1">The sequence shown here is derived from an EMBL/GenBank/DDBJ whole genome shotgun (WGS) entry which is preliminary data.</text>
</comment>
<protein>
    <submittedName>
        <fullName evidence="1">Uncharacterized protein</fullName>
    </submittedName>
</protein>